<accession>A0AAV1D1S8</accession>
<dbReference type="InterPro" id="IPR016177">
    <property type="entry name" value="DNA-bd_dom_sf"/>
</dbReference>
<dbReference type="InterPro" id="IPR001471">
    <property type="entry name" value="AP2/ERF_dom"/>
</dbReference>
<protein>
    <submittedName>
        <fullName evidence="11">OLC1v1037939C1</fullName>
    </submittedName>
</protein>
<dbReference type="CDD" id="cd00018">
    <property type="entry name" value="AP2"/>
    <property type="match status" value="1"/>
</dbReference>
<keyword evidence="7" id="KW-0539">Nucleus</keyword>
<evidence type="ECO:0000259" key="10">
    <source>
        <dbReference type="PROSITE" id="PS51032"/>
    </source>
</evidence>
<evidence type="ECO:0000256" key="8">
    <source>
        <dbReference type="ARBA" id="ARBA00024343"/>
    </source>
</evidence>
<keyword evidence="6" id="KW-0804">Transcription</keyword>
<evidence type="ECO:0000256" key="3">
    <source>
        <dbReference type="ARBA" id="ARBA00023015"/>
    </source>
</evidence>
<evidence type="ECO:0000256" key="1">
    <source>
        <dbReference type="ARBA" id="ARBA00004123"/>
    </source>
</evidence>
<gene>
    <name evidence="11" type="ORF">OLC1_LOCUS10521</name>
</gene>
<feature type="compositionally biased region" description="Low complexity" evidence="9">
    <location>
        <begin position="15"/>
        <end position="38"/>
    </location>
</feature>
<evidence type="ECO:0000256" key="2">
    <source>
        <dbReference type="ARBA" id="ARBA00022821"/>
    </source>
</evidence>
<keyword evidence="4" id="KW-0238">DNA-binding</keyword>
<dbReference type="SMART" id="SM00380">
    <property type="entry name" value="AP2"/>
    <property type="match status" value="1"/>
</dbReference>
<keyword evidence="12" id="KW-1185">Reference proteome</keyword>
<name>A0AAV1D1S8_OLDCO</name>
<evidence type="ECO:0000256" key="4">
    <source>
        <dbReference type="ARBA" id="ARBA00023125"/>
    </source>
</evidence>
<dbReference type="Gene3D" id="3.30.730.10">
    <property type="entry name" value="AP2/ERF domain"/>
    <property type="match status" value="1"/>
</dbReference>
<dbReference type="PRINTS" id="PR00367">
    <property type="entry name" value="ETHRSPELEMNT"/>
</dbReference>
<dbReference type="GO" id="GO:0003677">
    <property type="term" value="F:DNA binding"/>
    <property type="evidence" value="ECO:0007669"/>
    <property type="project" value="UniProtKB-KW"/>
</dbReference>
<keyword evidence="2" id="KW-0611">Plant defense</keyword>
<dbReference type="SUPFAM" id="SSF54171">
    <property type="entry name" value="DNA-binding domain"/>
    <property type="match status" value="1"/>
</dbReference>
<dbReference type="PANTHER" id="PTHR31985">
    <property type="entry name" value="ETHYLENE-RESPONSIVE TRANSCRIPTION FACTOR ERF042-RELATED"/>
    <property type="match status" value="1"/>
</dbReference>
<dbReference type="Pfam" id="PF00847">
    <property type="entry name" value="AP2"/>
    <property type="match status" value="1"/>
</dbReference>
<evidence type="ECO:0000313" key="11">
    <source>
        <dbReference type="EMBL" id="CAI9100772.1"/>
    </source>
</evidence>
<comment type="similarity">
    <text evidence="8">Belongs to the AP2/ERF transcription factor family. ERF subfamily.</text>
</comment>
<evidence type="ECO:0000256" key="6">
    <source>
        <dbReference type="ARBA" id="ARBA00023163"/>
    </source>
</evidence>
<evidence type="ECO:0000256" key="5">
    <source>
        <dbReference type="ARBA" id="ARBA00023159"/>
    </source>
</evidence>
<dbReference type="PANTHER" id="PTHR31985:SF215">
    <property type="entry name" value="OS02G0781300 PROTEIN"/>
    <property type="match status" value="1"/>
</dbReference>
<keyword evidence="3" id="KW-0805">Transcription regulation</keyword>
<dbReference type="PROSITE" id="PS51032">
    <property type="entry name" value="AP2_ERF"/>
    <property type="match status" value="1"/>
</dbReference>
<dbReference type="GO" id="GO:0005634">
    <property type="term" value="C:nucleus"/>
    <property type="evidence" value="ECO:0007669"/>
    <property type="project" value="UniProtKB-SubCell"/>
</dbReference>
<feature type="domain" description="AP2/ERF" evidence="10">
    <location>
        <begin position="40"/>
        <end position="97"/>
    </location>
</feature>
<sequence>MVKSRFQKLQDQQATSSSTTTTTSSERSCNSVDSSSSSTKYKGVRKRKWGKYVSEIRLPNSRARIWLGSYDTAEKAAKAFDAALFCLRGKSAKFNFPDNPPDIVNGRSMSSAEIQVAAARFANSEQPDDGARVDHLAVSDHSSSSTSSEIAESPCPSVSDGVVNLESELPEIPLDTAFLDTFSTMGWDVHEGNNVNSNNHHHRHNNNDVVADFGIFPGFDDFFAAPIPTLDSYGEENCDGFYSQDSATLWNFC</sequence>
<dbReference type="AlphaFoldDB" id="A0AAV1D1S8"/>
<reference evidence="11" key="1">
    <citation type="submission" date="2023-03" db="EMBL/GenBank/DDBJ databases">
        <authorList>
            <person name="Julca I."/>
        </authorList>
    </citation>
    <scope>NUCLEOTIDE SEQUENCE</scope>
</reference>
<comment type="subcellular location">
    <subcellularLocation>
        <location evidence="1">Nucleus</location>
    </subcellularLocation>
</comment>
<dbReference type="EMBL" id="OX459120">
    <property type="protein sequence ID" value="CAI9100772.1"/>
    <property type="molecule type" value="Genomic_DNA"/>
</dbReference>
<evidence type="ECO:0000313" key="12">
    <source>
        <dbReference type="Proteomes" id="UP001161247"/>
    </source>
</evidence>
<feature type="region of interest" description="Disordered" evidence="9">
    <location>
        <begin position="137"/>
        <end position="158"/>
    </location>
</feature>
<dbReference type="Proteomes" id="UP001161247">
    <property type="component" value="Chromosome 3"/>
</dbReference>
<dbReference type="InterPro" id="IPR051032">
    <property type="entry name" value="AP2/ERF_TF_ERF_subfamily"/>
</dbReference>
<proteinExistence type="inferred from homology"/>
<feature type="compositionally biased region" description="Low complexity" evidence="9">
    <location>
        <begin position="139"/>
        <end position="148"/>
    </location>
</feature>
<dbReference type="GO" id="GO:0003700">
    <property type="term" value="F:DNA-binding transcription factor activity"/>
    <property type="evidence" value="ECO:0007669"/>
    <property type="project" value="InterPro"/>
</dbReference>
<dbReference type="InterPro" id="IPR036955">
    <property type="entry name" value="AP2/ERF_dom_sf"/>
</dbReference>
<feature type="region of interest" description="Disordered" evidence="9">
    <location>
        <begin position="1"/>
        <end position="40"/>
    </location>
</feature>
<evidence type="ECO:0000256" key="9">
    <source>
        <dbReference type="SAM" id="MobiDB-lite"/>
    </source>
</evidence>
<dbReference type="FunFam" id="3.30.730.10:FF:000001">
    <property type="entry name" value="Ethylene-responsive transcription factor 2"/>
    <property type="match status" value="1"/>
</dbReference>
<dbReference type="GO" id="GO:0006952">
    <property type="term" value="P:defense response"/>
    <property type="evidence" value="ECO:0007669"/>
    <property type="project" value="UniProtKB-KW"/>
</dbReference>
<keyword evidence="5" id="KW-0010">Activator</keyword>
<organism evidence="11 12">
    <name type="scientific">Oldenlandia corymbosa var. corymbosa</name>
    <dbReference type="NCBI Taxonomy" id="529605"/>
    <lineage>
        <taxon>Eukaryota</taxon>
        <taxon>Viridiplantae</taxon>
        <taxon>Streptophyta</taxon>
        <taxon>Embryophyta</taxon>
        <taxon>Tracheophyta</taxon>
        <taxon>Spermatophyta</taxon>
        <taxon>Magnoliopsida</taxon>
        <taxon>eudicotyledons</taxon>
        <taxon>Gunneridae</taxon>
        <taxon>Pentapetalae</taxon>
        <taxon>asterids</taxon>
        <taxon>lamiids</taxon>
        <taxon>Gentianales</taxon>
        <taxon>Rubiaceae</taxon>
        <taxon>Rubioideae</taxon>
        <taxon>Spermacoceae</taxon>
        <taxon>Hedyotis-Oldenlandia complex</taxon>
        <taxon>Oldenlandia</taxon>
    </lineage>
</organism>
<evidence type="ECO:0000256" key="7">
    <source>
        <dbReference type="ARBA" id="ARBA00023242"/>
    </source>
</evidence>